<feature type="region of interest" description="Disordered" evidence="1">
    <location>
        <begin position="167"/>
        <end position="204"/>
    </location>
</feature>
<dbReference type="EMBL" id="JAJGNP010000005">
    <property type="protein sequence ID" value="MCC4232821.1"/>
    <property type="molecule type" value="Genomic_DNA"/>
</dbReference>
<name>A0ABS8H3E5_9SPHN</name>
<feature type="region of interest" description="Disordered" evidence="1">
    <location>
        <begin position="105"/>
        <end position="153"/>
    </location>
</feature>
<feature type="chain" id="PRO_5046348228" description="Flagellar hook-length control protein FliK" evidence="2">
    <location>
        <begin position="23"/>
        <end position="964"/>
    </location>
</feature>
<feature type="region of interest" description="Disordered" evidence="1">
    <location>
        <begin position="485"/>
        <end position="514"/>
    </location>
</feature>
<proteinExistence type="predicted"/>
<keyword evidence="2" id="KW-0732">Signal</keyword>
<evidence type="ECO:0000313" key="3">
    <source>
        <dbReference type="EMBL" id="MCC4232821.1"/>
    </source>
</evidence>
<evidence type="ECO:0008006" key="5">
    <source>
        <dbReference type="Google" id="ProtNLM"/>
    </source>
</evidence>
<evidence type="ECO:0000256" key="1">
    <source>
        <dbReference type="SAM" id="MobiDB-lite"/>
    </source>
</evidence>
<sequence length="964" mass="95395">MTMLTSLKALLFPTVAPGGAQAMTLPAEGSVDFAQFLSAAQADKPASPPAADDVAAFAARTSATLVGQEYSHGGDKAMVPAGPAMPAPLVEGDAGAQPALLPMPGQGAVPAPIEAAPTAGPATAQPSRVPDADGADPELLKRPHASTDVPEGSPAVVRLPMAGQDESPAVALGRPGPSLAGPGKDGADPLQPVAHGDGPSPAPGIAAPTDMGRSEPPVANLTWEGQAMAVASAAPEAAMLAPMDDSVAKPVVPNEAERAETPAVPAEGGEDEQAVQPDAPKAKTRADRAEDAPISVSALAMPIPVPVSPAPVADSAPSPVAAAPVAPATSRSQPAMPAHPSPPQPDAAPVDAGAPNIATTKSPKSAGLPPQPIAAPIDPAVPMADHPVPSDHAPVASSTVPVENRAVPAPPTATPSAEPQAAAISAPVDTGARSVAPADATYPPSPVPQPAKATHAVQPAPLAGVAPQIRPSVSAGAEALVTDPMLPVDQPHPAVAQTPNRSEPVTAAPTTRAPVGHATAASAFDPAMAAAPMPVAREGADERAIPDTSAAPAVGSAMPRPAMMAASADGPAALSVATRTPPSDIPPAEAPPAPALHAAGSGAAVARSAAPSVSAPATPAEASTLSAAREPPPVVAPSEIVSPPVPAEPGKPASAGRGAVATGFPTTPAMAAQAAADQSAPAQDDAVVTPPDMVSDVARPMVQRVRAEAVSLLQLVRDQMIGRAPQVAEPRGDSAAAPMTDAPSAAPAAASVPASAATAPLLTPAPQATAQIAPLAMPVSDLSASLGAQMVDMGVSGQWIDGLARDIAGLSANGAQGRFQINADRLGPVQVDIRQGADGVAVSLTVASEAAELALRQDSDQLKRDPALAAGRIHDVRVERSAHITEPARADNAANQNGSQSDPQQQPSAGHWQAQGQGSGQSQMQGRQGRENIAQLHKNGDGPVVMDSEEAGNSARDTVRARYA</sequence>
<feature type="compositionally biased region" description="Pro residues" evidence="1">
    <location>
        <begin position="583"/>
        <end position="594"/>
    </location>
</feature>
<evidence type="ECO:0000313" key="4">
    <source>
        <dbReference type="Proteomes" id="UP001198830"/>
    </source>
</evidence>
<feature type="region of interest" description="Disordered" evidence="1">
    <location>
        <begin position="726"/>
        <end position="746"/>
    </location>
</feature>
<feature type="region of interest" description="Disordered" evidence="1">
    <location>
        <begin position="886"/>
        <end position="964"/>
    </location>
</feature>
<dbReference type="RefSeq" id="WP_228226966.1">
    <property type="nucleotide sequence ID" value="NZ_JAJGNP010000005.1"/>
</dbReference>
<feature type="compositionally biased region" description="Low complexity" evidence="1">
    <location>
        <begin position="374"/>
        <end position="385"/>
    </location>
</feature>
<dbReference type="Proteomes" id="UP001198830">
    <property type="component" value="Unassembled WGS sequence"/>
</dbReference>
<dbReference type="InterPro" id="IPR038610">
    <property type="entry name" value="FliK-like_C_sf"/>
</dbReference>
<organism evidence="3 4">
    <name type="scientific">Sphingobium soli</name>
    <dbReference type="NCBI Taxonomy" id="1591116"/>
    <lineage>
        <taxon>Bacteria</taxon>
        <taxon>Pseudomonadati</taxon>
        <taxon>Pseudomonadota</taxon>
        <taxon>Alphaproteobacteria</taxon>
        <taxon>Sphingomonadales</taxon>
        <taxon>Sphingomonadaceae</taxon>
        <taxon>Sphingobium</taxon>
    </lineage>
</organism>
<keyword evidence="4" id="KW-1185">Reference proteome</keyword>
<feature type="compositionally biased region" description="Low complexity" evidence="1">
    <location>
        <begin position="913"/>
        <end position="927"/>
    </location>
</feature>
<feature type="compositionally biased region" description="Low complexity" evidence="1">
    <location>
        <begin position="734"/>
        <end position="746"/>
    </location>
</feature>
<reference evidence="3 4" key="1">
    <citation type="submission" date="2021-10" db="EMBL/GenBank/DDBJ databases">
        <title>The diversity and Nitrogen Metabolism of Culturable Nitrate-Utilizing Bacteria Within the Oxygen Minimum Zone of the Changjiang (Yangtze River)Estuary.</title>
        <authorList>
            <person name="Zhang D."/>
            <person name="Zheng J."/>
            <person name="Liu S."/>
            <person name="He W."/>
        </authorList>
    </citation>
    <scope>NUCLEOTIDE SEQUENCE [LARGE SCALE GENOMIC DNA]</scope>
    <source>
        <strain evidence="3 4">FXH275-2</strain>
    </source>
</reference>
<comment type="caution">
    <text evidence="3">The sequence shown here is derived from an EMBL/GenBank/DDBJ whole genome shotgun (WGS) entry which is preliminary data.</text>
</comment>
<feature type="signal peptide" evidence="2">
    <location>
        <begin position="1"/>
        <end position="22"/>
    </location>
</feature>
<gene>
    <name evidence="3" type="ORF">LL253_08970</name>
</gene>
<feature type="compositionally biased region" description="Low complexity" evidence="1">
    <location>
        <begin position="110"/>
        <end position="126"/>
    </location>
</feature>
<feature type="region of interest" description="Disordered" evidence="1">
    <location>
        <begin position="309"/>
        <end position="423"/>
    </location>
</feature>
<dbReference type="Gene3D" id="3.30.750.140">
    <property type="match status" value="1"/>
</dbReference>
<feature type="compositionally biased region" description="Basic and acidic residues" evidence="1">
    <location>
        <begin position="280"/>
        <end position="291"/>
    </location>
</feature>
<evidence type="ECO:0000256" key="2">
    <source>
        <dbReference type="SAM" id="SignalP"/>
    </source>
</evidence>
<feature type="compositionally biased region" description="Low complexity" evidence="1">
    <location>
        <begin position="414"/>
        <end position="423"/>
    </location>
</feature>
<feature type="region of interest" description="Disordered" evidence="1">
    <location>
        <begin position="255"/>
        <end position="291"/>
    </location>
</feature>
<accession>A0ABS8H3E5</accession>
<feature type="compositionally biased region" description="Pro residues" evidence="1">
    <location>
        <begin position="337"/>
        <end position="346"/>
    </location>
</feature>
<protein>
    <recommendedName>
        <fullName evidence="5">Flagellar hook-length control protein FliK</fullName>
    </recommendedName>
</protein>
<feature type="compositionally biased region" description="Polar residues" evidence="1">
    <location>
        <begin position="893"/>
        <end position="908"/>
    </location>
</feature>
<feature type="region of interest" description="Disordered" evidence="1">
    <location>
        <begin position="633"/>
        <end position="657"/>
    </location>
</feature>
<feature type="compositionally biased region" description="Low complexity" evidence="1">
    <location>
        <begin position="310"/>
        <end position="336"/>
    </location>
</feature>
<feature type="region of interest" description="Disordered" evidence="1">
    <location>
        <begin position="577"/>
        <end position="596"/>
    </location>
</feature>